<dbReference type="OrthoDB" id="9769023at2"/>
<dbReference type="EMBL" id="CP017641">
    <property type="protein sequence ID" value="APZ96820.1"/>
    <property type="molecule type" value="Genomic_DNA"/>
</dbReference>
<dbReference type="Proteomes" id="UP000187735">
    <property type="component" value="Chromosome"/>
</dbReference>
<proteinExistence type="predicted"/>
<evidence type="ECO:0000313" key="3">
    <source>
        <dbReference type="Proteomes" id="UP000187735"/>
    </source>
</evidence>
<keyword evidence="3" id="KW-1185">Reference proteome</keyword>
<protein>
    <submittedName>
        <fullName evidence="2">Uncharacterized protein</fullName>
    </submittedName>
</protein>
<gene>
    <name evidence="2" type="ORF">Fuma_06494</name>
</gene>
<name>A0A1P8WRZ1_9PLAN</name>
<dbReference type="AlphaFoldDB" id="A0A1P8WRZ1"/>
<feature type="compositionally biased region" description="Low complexity" evidence="1">
    <location>
        <begin position="170"/>
        <end position="184"/>
    </location>
</feature>
<evidence type="ECO:0000256" key="1">
    <source>
        <dbReference type="SAM" id="MobiDB-lite"/>
    </source>
</evidence>
<organism evidence="2 3">
    <name type="scientific">Fuerstiella marisgermanici</name>
    <dbReference type="NCBI Taxonomy" id="1891926"/>
    <lineage>
        <taxon>Bacteria</taxon>
        <taxon>Pseudomonadati</taxon>
        <taxon>Planctomycetota</taxon>
        <taxon>Planctomycetia</taxon>
        <taxon>Planctomycetales</taxon>
        <taxon>Planctomycetaceae</taxon>
        <taxon>Fuerstiella</taxon>
    </lineage>
</organism>
<feature type="region of interest" description="Disordered" evidence="1">
    <location>
        <begin position="168"/>
        <end position="187"/>
    </location>
</feature>
<dbReference type="RefSeq" id="WP_077027794.1">
    <property type="nucleotide sequence ID" value="NZ_CP017641.1"/>
</dbReference>
<accession>A0A1P8WRZ1</accession>
<dbReference type="KEGG" id="fmr:Fuma_06494"/>
<evidence type="ECO:0000313" key="2">
    <source>
        <dbReference type="EMBL" id="APZ96820.1"/>
    </source>
</evidence>
<sequence length="485" mass="51940">MPLHVAGLALCVFFCGCQTAAKQQLAAIARFDEGKPQQAVEALTLAAEKRGAELEIIAVDRGIAALMAGDAASSETLLRKTREQMDFLRQKDVREQTQAVLTDDKAIAWAGREFEQRMVDNLLVLSSLMNDRGDAFAYATQVMNHVADEGATLAENSTGGEVVAVSHSDSTAPTATVPSSSVLPATPPPPPERLAANALSAYLSAVVHSENAMDSDVTNRALQQVAYWQPDAVAVSATQQLQNPVVMTEFGTQTSKGHGTVHVIVFAGRVTNWTSETAAPTSAALLLADQILSAVGDHSVPPTIAPVKIARPVHRGRLHPFSTEVRFPGPDEKGMRLTAKTIVDLNQVAWASYEHNRDQQLARAVARRIVKKGAVYAAKDQLAITGDSGADLLLNLGGIAWEALEKADTRHVHLLPERIEVAQASLPAGDHDVEIGSSTILAFRHLPTSASTQTVRVHVEDGRNTFILCFRPSDKSGEQVIVTSK</sequence>
<reference evidence="2 3" key="1">
    <citation type="journal article" date="2016" name="Front. Microbiol.">
        <title>Fuerstia marisgermanicae gen. nov., sp. nov., an Unusual Member of the Phylum Planctomycetes from the German Wadden Sea.</title>
        <authorList>
            <person name="Kohn T."/>
            <person name="Heuer A."/>
            <person name="Jogler M."/>
            <person name="Vollmers J."/>
            <person name="Boedeker C."/>
            <person name="Bunk B."/>
            <person name="Rast P."/>
            <person name="Borchert D."/>
            <person name="Glockner I."/>
            <person name="Freese H.M."/>
            <person name="Klenk H.P."/>
            <person name="Overmann J."/>
            <person name="Kaster A.K."/>
            <person name="Rohde M."/>
            <person name="Wiegand S."/>
            <person name="Jogler C."/>
        </authorList>
    </citation>
    <scope>NUCLEOTIDE SEQUENCE [LARGE SCALE GENOMIC DNA]</scope>
    <source>
        <strain evidence="2 3">NH11</strain>
    </source>
</reference>